<evidence type="ECO:0008006" key="9">
    <source>
        <dbReference type="Google" id="ProtNLM"/>
    </source>
</evidence>
<accession>A0AA38ICY0</accession>
<dbReference type="GO" id="GO:0003676">
    <property type="term" value="F:nucleic acid binding"/>
    <property type="evidence" value="ECO:0007669"/>
    <property type="project" value="InterPro"/>
</dbReference>
<dbReference type="InterPro" id="IPR019787">
    <property type="entry name" value="Znf_PHD-finger"/>
</dbReference>
<dbReference type="InterPro" id="IPR001965">
    <property type="entry name" value="Znf_PHD"/>
</dbReference>
<keyword evidence="1" id="KW-0479">Metal-binding</keyword>
<dbReference type="InterPro" id="IPR019786">
    <property type="entry name" value="Zinc_finger_PHD-type_CS"/>
</dbReference>
<dbReference type="GO" id="GO:0008270">
    <property type="term" value="F:zinc ion binding"/>
    <property type="evidence" value="ECO:0007669"/>
    <property type="project" value="UniProtKB-KW"/>
</dbReference>
<evidence type="ECO:0000256" key="1">
    <source>
        <dbReference type="ARBA" id="ARBA00022723"/>
    </source>
</evidence>
<gene>
    <name evidence="7" type="ORF">Zmor_018776</name>
</gene>
<dbReference type="SMART" id="SM00343">
    <property type="entry name" value="ZnF_C2HC"/>
    <property type="match status" value="1"/>
</dbReference>
<dbReference type="Proteomes" id="UP001168821">
    <property type="component" value="Unassembled WGS sequence"/>
</dbReference>
<feature type="domain" description="PHD-type" evidence="5">
    <location>
        <begin position="2"/>
        <end position="64"/>
    </location>
</feature>
<evidence type="ECO:0000313" key="8">
    <source>
        <dbReference type="Proteomes" id="UP001168821"/>
    </source>
</evidence>
<organism evidence="7 8">
    <name type="scientific">Zophobas morio</name>
    <dbReference type="NCBI Taxonomy" id="2755281"/>
    <lineage>
        <taxon>Eukaryota</taxon>
        <taxon>Metazoa</taxon>
        <taxon>Ecdysozoa</taxon>
        <taxon>Arthropoda</taxon>
        <taxon>Hexapoda</taxon>
        <taxon>Insecta</taxon>
        <taxon>Pterygota</taxon>
        <taxon>Neoptera</taxon>
        <taxon>Endopterygota</taxon>
        <taxon>Coleoptera</taxon>
        <taxon>Polyphaga</taxon>
        <taxon>Cucujiformia</taxon>
        <taxon>Tenebrionidae</taxon>
        <taxon>Zophobas</taxon>
    </lineage>
</organism>
<dbReference type="InterPro" id="IPR013083">
    <property type="entry name" value="Znf_RING/FYVE/PHD"/>
</dbReference>
<evidence type="ECO:0000256" key="2">
    <source>
        <dbReference type="ARBA" id="ARBA00022771"/>
    </source>
</evidence>
<sequence length="381" mass="42645">MLPICGKCHAAIKSGRLVSPCYLTCSGTCGKQYHYKCADVPESLHEHLQSVPGLNWKCPECAKKCFCLDSDSLNEFLGAKFDELVGNLKDIFSNLKTELIESAERQIKDTLPECKPPVPSFSAILKNKTKPAIVIQPKNPEQDFNKTKSDIASNIDPLNANIQLEKVLSTKNEGILVGCSSVEQNSRFKLLAQEKLAETYVIREIKGVSPRVKLVGFSQAFEEAEWNDLADHMIKVNSSIFNPKSTCEILKFWPTKKKPKVYQALLQIDKTSYDRLMAAGGLFAGYDYCSAFEGLLEANRCFNCNNFGHSSRVCKNKVTCPKCSCEHELRNCTSEHLKCINCVRLNEKNNSLVDTNHAVWDHCCPVYKSAFDKLKAEILSP</sequence>
<evidence type="ECO:0000259" key="6">
    <source>
        <dbReference type="PROSITE" id="PS50158"/>
    </source>
</evidence>
<keyword evidence="3" id="KW-0862">Zinc</keyword>
<dbReference type="PROSITE" id="PS01359">
    <property type="entry name" value="ZF_PHD_1"/>
    <property type="match status" value="1"/>
</dbReference>
<feature type="domain" description="CCHC-type" evidence="6">
    <location>
        <begin position="300"/>
        <end position="316"/>
    </location>
</feature>
<dbReference type="PROSITE" id="PS50158">
    <property type="entry name" value="ZF_CCHC"/>
    <property type="match status" value="1"/>
</dbReference>
<dbReference type="EMBL" id="JALNTZ010000005">
    <property type="protein sequence ID" value="KAJ3652846.1"/>
    <property type="molecule type" value="Genomic_DNA"/>
</dbReference>
<evidence type="ECO:0000256" key="4">
    <source>
        <dbReference type="PROSITE-ProRule" id="PRU00047"/>
    </source>
</evidence>
<dbReference type="Gene3D" id="3.30.40.10">
    <property type="entry name" value="Zinc/RING finger domain, C3HC4 (zinc finger)"/>
    <property type="match status" value="1"/>
</dbReference>
<dbReference type="AlphaFoldDB" id="A0AA38ICY0"/>
<proteinExistence type="predicted"/>
<keyword evidence="2 4" id="KW-0863">Zinc-finger</keyword>
<evidence type="ECO:0000256" key="3">
    <source>
        <dbReference type="ARBA" id="ARBA00022833"/>
    </source>
</evidence>
<protein>
    <recommendedName>
        <fullName evidence="9">PHD-type domain-containing protein</fullName>
    </recommendedName>
</protein>
<evidence type="ECO:0000313" key="7">
    <source>
        <dbReference type="EMBL" id="KAJ3652846.1"/>
    </source>
</evidence>
<dbReference type="PROSITE" id="PS50016">
    <property type="entry name" value="ZF_PHD_2"/>
    <property type="match status" value="1"/>
</dbReference>
<evidence type="ECO:0000259" key="5">
    <source>
        <dbReference type="PROSITE" id="PS50016"/>
    </source>
</evidence>
<dbReference type="InterPro" id="IPR001878">
    <property type="entry name" value="Znf_CCHC"/>
</dbReference>
<keyword evidence="8" id="KW-1185">Reference proteome</keyword>
<reference evidence="7" key="1">
    <citation type="journal article" date="2023" name="G3 (Bethesda)">
        <title>Whole genome assemblies of Zophobas morio and Tenebrio molitor.</title>
        <authorList>
            <person name="Kaur S."/>
            <person name="Stinson S.A."/>
            <person name="diCenzo G.C."/>
        </authorList>
    </citation>
    <scope>NUCLEOTIDE SEQUENCE</scope>
    <source>
        <strain evidence="7">QUZm001</strain>
    </source>
</reference>
<comment type="caution">
    <text evidence="7">The sequence shown here is derived from an EMBL/GenBank/DDBJ whole genome shotgun (WGS) entry which is preliminary data.</text>
</comment>
<name>A0AA38ICY0_9CUCU</name>
<dbReference type="SMART" id="SM00249">
    <property type="entry name" value="PHD"/>
    <property type="match status" value="1"/>
</dbReference>